<organism evidence="2 3">
    <name type="scientific">Chitinophaga polysaccharea</name>
    <dbReference type="NCBI Taxonomy" id="1293035"/>
    <lineage>
        <taxon>Bacteria</taxon>
        <taxon>Pseudomonadati</taxon>
        <taxon>Bacteroidota</taxon>
        <taxon>Chitinophagia</taxon>
        <taxon>Chitinophagales</taxon>
        <taxon>Chitinophagaceae</taxon>
        <taxon>Chitinophaga</taxon>
    </lineage>
</organism>
<gene>
    <name evidence="2" type="ORF">FHW36_1062</name>
</gene>
<keyword evidence="1" id="KW-0812">Transmembrane</keyword>
<comment type="caution">
    <text evidence="2">The sequence shown here is derived from an EMBL/GenBank/DDBJ whole genome shotgun (WGS) entry which is preliminary data.</text>
</comment>
<dbReference type="Gene3D" id="2.180.10.10">
    <property type="entry name" value="RHS repeat-associated core"/>
    <property type="match status" value="1"/>
</dbReference>
<sequence>MVIGPGHNDRLCGLPFMWKSVLFLGVFLGVVMGGFAQTSDSLPDVTHKRALAPSLAAATEPAGGAPNLEPNRILLPSPNAATINKGGDASVNLSTGTPSVGIPFYTINSRFLSLPISINYASNGIRVNELASNVGLGWSLNCGGAISRIVLGKPDEKRAEWGQVYNNFNTDFRTWTVPIYNYAMEQSNADKESDLFSISMNGIDAKFIMDVNNEPVSLNTTNLQIKKLGATLTSGFQVTDESGIVYTFNAGETSATIESGYVGPKPFPDPVITSWYLTSIIKPNQDTIQLSYTDYSHTYLANLSESFSILYYEAQAHVVCTDPPLLKTSSYSCGITKNQIGGKALSHITFTNGSVDFNYTSRQDGGGLALNGIYVKNNQGQIIKQMALVQDYFSSTDINDAFLQGEKKMISDTTLKYRLYLKECQMGGSSLVDTSKLLRYKFDYIRGNDLPQRWSGAQDFYGYYNGKLSNKYLMPDISNDYPGIYNNLVGGWARFGDRTPDTTLMTYGLLKKIIYPTGGYDSIGYSYNKGPDIKIVKHFQHENLITQGTGLTGAVTVTQNITIPFRQMVNAYTSANFDTNNPDCNYDPIHQKATFTIKEAATLKTVITGGAGLDKSDSLSLLLDPGQYILSLTVVGGCTNGSVDFVMEGQVADTIPIIIAIGSVSVSGITSYTSDGVKAGNRSFKYMHLKDSTISTFGIAFSRDMYQNVTSPFFAACTYPSGPFPVDFFPCYPQATLIYLYIGNSIITPTTILGGSGAYHSSVIETMDGVEEKQTTEHIFSYNDILNSNIVEGNRIFGTPRCAYGDFMIGETKTNMYKKVSAAGVDSLQLLKAIENVYDFSVKANIYNYNTRKLTTTLCQYDPPSADEISCLDIERYPLVFMRKALQSTTERTYASDNSGKLVEKMQTYSYINDSNRVMIRDVSENQSGGKVQSMAYTYPLDLKGTGAVYDSMINRNMVAPIISLTKKVGTGQMNQKTVSYMFTRPDKQIIAFQNLKEQITNSPTEDRVSVISYTSKGNIQEKANANDVREVYLWGYNEQFPVAKIVGSTYDTVMKYIAPAYLTNTDSYTPDQLRTALNGIRTSLPQALVTTFTYTPLFGMTSETDPSGKTIYYEYDEMGRLKVIRDQNKSILKQFDYQYQSLLR</sequence>
<dbReference type="AlphaFoldDB" id="A0A561PKZ9"/>
<reference evidence="2 3" key="1">
    <citation type="submission" date="2019-06" db="EMBL/GenBank/DDBJ databases">
        <title>Sorghum-associated microbial communities from plants grown in Nebraska, USA.</title>
        <authorList>
            <person name="Schachtman D."/>
        </authorList>
    </citation>
    <scope>NUCLEOTIDE SEQUENCE [LARGE SCALE GENOMIC DNA]</scope>
    <source>
        <strain evidence="2 3">1209</strain>
    </source>
</reference>
<dbReference type="InterPro" id="IPR006530">
    <property type="entry name" value="YD"/>
</dbReference>
<dbReference type="EMBL" id="VIWO01000006">
    <property type="protein sequence ID" value="TWF38781.1"/>
    <property type="molecule type" value="Genomic_DNA"/>
</dbReference>
<dbReference type="NCBIfam" id="TIGR01643">
    <property type="entry name" value="YD_repeat_2x"/>
    <property type="match status" value="1"/>
</dbReference>
<evidence type="ECO:0000313" key="3">
    <source>
        <dbReference type="Proteomes" id="UP000320811"/>
    </source>
</evidence>
<protein>
    <submittedName>
        <fullName evidence="2">YD repeat-containing protein</fullName>
    </submittedName>
</protein>
<dbReference type="Proteomes" id="UP000320811">
    <property type="component" value="Unassembled WGS sequence"/>
</dbReference>
<accession>A0A561PKZ9</accession>
<name>A0A561PKZ9_9BACT</name>
<proteinExistence type="predicted"/>
<evidence type="ECO:0000256" key="1">
    <source>
        <dbReference type="SAM" id="Phobius"/>
    </source>
</evidence>
<evidence type="ECO:0000313" key="2">
    <source>
        <dbReference type="EMBL" id="TWF38781.1"/>
    </source>
</evidence>
<keyword evidence="1" id="KW-0472">Membrane</keyword>
<feature type="transmembrane region" description="Helical" evidence="1">
    <location>
        <begin position="16"/>
        <end position="36"/>
    </location>
</feature>
<keyword evidence="3" id="KW-1185">Reference proteome</keyword>
<keyword evidence="1" id="KW-1133">Transmembrane helix</keyword>